<accession>A0A418N871</accession>
<dbReference type="InterPro" id="IPR011042">
    <property type="entry name" value="6-blade_b-propeller_TolB-like"/>
</dbReference>
<organism evidence="3 5">
    <name type="scientific">Flagellimonas aequoris</name>
    <dbReference type="NCBI Taxonomy" id="2306997"/>
    <lineage>
        <taxon>Bacteria</taxon>
        <taxon>Pseudomonadati</taxon>
        <taxon>Bacteroidota</taxon>
        <taxon>Flavobacteriia</taxon>
        <taxon>Flavobacteriales</taxon>
        <taxon>Flavobacteriaceae</taxon>
        <taxon>Flagellimonas</taxon>
    </lineage>
</organism>
<reference evidence="4 6" key="2">
    <citation type="submission" date="2019-07" db="EMBL/GenBank/DDBJ databases">
        <title>Draft genome of two Muricauda strains isolated from deep sea.</title>
        <authorList>
            <person name="Sun C."/>
        </authorList>
    </citation>
    <scope>NUCLEOTIDE SEQUENCE [LARGE SCALE GENOMIC DNA]</scope>
    <source>
        <strain evidence="4 6">NH166</strain>
    </source>
</reference>
<keyword evidence="2" id="KW-0325">Glycoprotein</keyword>
<evidence type="ECO:0000256" key="1">
    <source>
        <dbReference type="ARBA" id="ARBA00022729"/>
    </source>
</evidence>
<evidence type="ECO:0000313" key="5">
    <source>
        <dbReference type="Proteomes" id="UP000284189"/>
    </source>
</evidence>
<dbReference type="EMBL" id="VNWL01000016">
    <property type="protein sequence ID" value="TXK03109.1"/>
    <property type="molecule type" value="Genomic_DNA"/>
</dbReference>
<evidence type="ECO:0000313" key="6">
    <source>
        <dbReference type="Proteomes" id="UP000321528"/>
    </source>
</evidence>
<dbReference type="AlphaFoldDB" id="A0A418N871"/>
<gene>
    <name evidence="3" type="ORF">D2U88_07200</name>
    <name evidence="4" type="ORF">FQ019_07145</name>
</gene>
<comment type="caution">
    <text evidence="3">The sequence shown here is derived from an EMBL/GenBank/DDBJ whole genome shotgun (WGS) entry which is preliminary data.</text>
</comment>
<protein>
    <submittedName>
        <fullName evidence="3">6-bladed beta-propeller</fullName>
    </submittedName>
</protein>
<keyword evidence="1" id="KW-0732">Signal</keyword>
<proteinExistence type="predicted"/>
<keyword evidence="6" id="KW-1185">Reference proteome</keyword>
<dbReference type="SUPFAM" id="SSF101898">
    <property type="entry name" value="NHL repeat"/>
    <property type="match status" value="1"/>
</dbReference>
<dbReference type="PANTHER" id="PTHR10680:SF38">
    <property type="entry name" value="BLL1368 PROTEIN"/>
    <property type="match status" value="1"/>
</dbReference>
<dbReference type="EMBL" id="QXFJ01000017">
    <property type="protein sequence ID" value="RIV71544.1"/>
    <property type="molecule type" value="Genomic_DNA"/>
</dbReference>
<evidence type="ECO:0000313" key="3">
    <source>
        <dbReference type="EMBL" id="RIV71544.1"/>
    </source>
</evidence>
<name>A0A418N871_9FLAO</name>
<dbReference type="Proteomes" id="UP000321528">
    <property type="component" value="Unassembled WGS sequence"/>
</dbReference>
<dbReference type="Gene3D" id="2.120.10.30">
    <property type="entry name" value="TolB, C-terminal domain"/>
    <property type="match status" value="1"/>
</dbReference>
<dbReference type="PROSITE" id="PS51318">
    <property type="entry name" value="TAT"/>
    <property type="match status" value="1"/>
</dbReference>
<dbReference type="OrthoDB" id="9799230at2"/>
<sequence length="362" mass="40844">MSTQNPKNNRRKFLKSSTLLASGTVISPILGSSFGNKTNGNENPFSNHGKIIGHGDFKYRINKEWGIQDLDKYPVMDCHEMVQDKAGRLLLLTNHPKNNMIIYDRSGKVLETWTLGLKGAHGLTISEEGGEEFLYIATTTDHKVFKTDIKGNILLELDYPKETGKYDSPDKYLPTETAIGPNGDIYVSDGYGLDYIMQYNAKGEFIRFWGGKGDGKDNFDCSHGITLDNRDKENPTLLITSRSKQEFKRFSLDGHHIETIPLPGCWICRPVIKGEHLYFAVLVTKTWGAYDGCVAVLDKDNKVVSLPGASDPIYENGLLKAPDYDDFSFLNPHDVCIDDDENIYVPQWMSGRTYPYKLERLH</sequence>
<dbReference type="InterPro" id="IPR006311">
    <property type="entry name" value="TAT_signal"/>
</dbReference>
<evidence type="ECO:0000256" key="2">
    <source>
        <dbReference type="ARBA" id="ARBA00023180"/>
    </source>
</evidence>
<reference evidence="3 5" key="1">
    <citation type="submission" date="2018-08" db="EMBL/GenBank/DDBJ databases">
        <title>Proposal of Muricauda 72 sp.nov. and Muricauda NH166 sp.nov., isolated from seawater.</title>
        <authorList>
            <person name="Cheng H."/>
            <person name="Wu Y.-H."/>
            <person name="Guo L.-L."/>
            <person name="Xu X.-W."/>
        </authorList>
    </citation>
    <scope>NUCLEOTIDE SEQUENCE [LARGE SCALE GENOMIC DNA]</scope>
    <source>
        <strain evidence="3 5">NH166</strain>
    </source>
</reference>
<dbReference type="PANTHER" id="PTHR10680">
    <property type="entry name" value="PEPTIDYL-GLYCINE ALPHA-AMIDATING MONOOXYGENASE"/>
    <property type="match status" value="1"/>
</dbReference>
<dbReference type="Proteomes" id="UP000284189">
    <property type="component" value="Unassembled WGS sequence"/>
</dbReference>
<evidence type="ECO:0000313" key="4">
    <source>
        <dbReference type="EMBL" id="TXK03109.1"/>
    </source>
</evidence>